<reference evidence="3 4" key="1">
    <citation type="submission" date="2016-10" db="EMBL/GenBank/DDBJ databases">
        <authorList>
            <person name="de Groot N.N."/>
        </authorList>
    </citation>
    <scope>NUCLEOTIDE SEQUENCE [LARGE SCALE GENOMIC DNA]</scope>
    <source>
        <strain evidence="3 4">DSM 25383</strain>
    </source>
</reference>
<evidence type="ECO:0000313" key="3">
    <source>
        <dbReference type="EMBL" id="SEA41985.1"/>
    </source>
</evidence>
<comment type="subunit">
    <text evidence="2">Monomer. Binds 30S ribosomal subunits, but not 50S ribosomal subunits or 70S ribosomes.</text>
</comment>
<dbReference type="InterPro" id="IPR023799">
    <property type="entry name" value="RbfA_dom_sf"/>
</dbReference>
<dbReference type="PANTHER" id="PTHR33515:SF1">
    <property type="entry name" value="RIBOSOME-BINDING FACTOR A, CHLOROPLASTIC-RELATED"/>
    <property type="match status" value="1"/>
</dbReference>
<gene>
    <name evidence="2" type="primary">rbfA</name>
    <name evidence="3" type="ORF">SAMN05444145_103202</name>
</gene>
<protein>
    <recommendedName>
        <fullName evidence="2">Ribosome-binding factor A</fullName>
    </recommendedName>
</protein>
<dbReference type="PANTHER" id="PTHR33515">
    <property type="entry name" value="RIBOSOME-BINDING FACTOR A, CHLOROPLASTIC-RELATED"/>
    <property type="match status" value="1"/>
</dbReference>
<dbReference type="SUPFAM" id="SSF89919">
    <property type="entry name" value="Ribosome-binding factor A, RbfA"/>
    <property type="match status" value="1"/>
</dbReference>
<name>A0A1H4B1C1_9BACT</name>
<dbReference type="InterPro" id="IPR000238">
    <property type="entry name" value="RbfA"/>
</dbReference>
<dbReference type="HAMAP" id="MF_00003">
    <property type="entry name" value="RbfA"/>
    <property type="match status" value="1"/>
</dbReference>
<dbReference type="GO" id="GO:0030490">
    <property type="term" value="P:maturation of SSU-rRNA"/>
    <property type="evidence" value="ECO:0007669"/>
    <property type="project" value="UniProtKB-UniRule"/>
</dbReference>
<dbReference type="NCBIfam" id="TIGR00082">
    <property type="entry name" value="rbfA"/>
    <property type="match status" value="1"/>
</dbReference>
<dbReference type="RefSeq" id="WP_010261662.1">
    <property type="nucleotide sequence ID" value="NZ_CAEG01000010.1"/>
</dbReference>
<keyword evidence="4" id="KW-1185">Reference proteome</keyword>
<keyword evidence="1 2" id="KW-0690">Ribosome biogenesis</keyword>
<keyword evidence="2" id="KW-0963">Cytoplasm</keyword>
<dbReference type="Pfam" id="PF02033">
    <property type="entry name" value="RBFA"/>
    <property type="match status" value="1"/>
</dbReference>
<dbReference type="InterPro" id="IPR015946">
    <property type="entry name" value="KH_dom-like_a/b"/>
</dbReference>
<evidence type="ECO:0000256" key="2">
    <source>
        <dbReference type="HAMAP-Rule" id="MF_00003"/>
    </source>
</evidence>
<dbReference type="GO" id="GO:0005829">
    <property type="term" value="C:cytosol"/>
    <property type="evidence" value="ECO:0007669"/>
    <property type="project" value="TreeGrafter"/>
</dbReference>
<dbReference type="Gene3D" id="3.30.300.20">
    <property type="match status" value="1"/>
</dbReference>
<proteinExistence type="inferred from homology"/>
<comment type="similarity">
    <text evidence="2">Belongs to the RbfA family.</text>
</comment>
<evidence type="ECO:0000256" key="1">
    <source>
        <dbReference type="ARBA" id="ARBA00022517"/>
    </source>
</evidence>
<dbReference type="EMBL" id="FNRI01000003">
    <property type="protein sequence ID" value="SEA41985.1"/>
    <property type="molecule type" value="Genomic_DNA"/>
</dbReference>
<evidence type="ECO:0000313" key="4">
    <source>
        <dbReference type="Proteomes" id="UP000183253"/>
    </source>
</evidence>
<organism evidence="3 4">
    <name type="scientific">Alistipes timonensis JC136</name>
    <dbReference type="NCBI Taxonomy" id="1033731"/>
    <lineage>
        <taxon>Bacteria</taxon>
        <taxon>Pseudomonadati</taxon>
        <taxon>Bacteroidota</taxon>
        <taxon>Bacteroidia</taxon>
        <taxon>Bacteroidales</taxon>
        <taxon>Rikenellaceae</taxon>
        <taxon>Alistipes</taxon>
    </lineage>
</organism>
<dbReference type="STRING" id="1033731.SAMN05444145_103202"/>
<comment type="function">
    <text evidence="2">One of several proteins that assist in the late maturation steps of the functional core of the 30S ribosomal subunit. Associates with free 30S ribosomal subunits (but not with 30S subunits that are part of 70S ribosomes or polysomes). Required for efficient processing of 16S rRNA. May interact with the 5'-terminal helix region of 16S rRNA.</text>
</comment>
<accession>A0A1H4B1C1</accession>
<sequence>METTRQQKIAKQIQKDAADIFQKEGAQIVRGALVTVTAVRVSPDFSYAKIYVSIFPFEQSDEVMQRLEHQNWFIRRALGQRLRNQLKNVPEIQFFLDDSLEYIENIDRALKED</sequence>
<dbReference type="AlphaFoldDB" id="A0A1H4B1C1"/>
<dbReference type="Proteomes" id="UP000183253">
    <property type="component" value="Unassembled WGS sequence"/>
</dbReference>
<dbReference type="GO" id="GO:0043024">
    <property type="term" value="F:ribosomal small subunit binding"/>
    <property type="evidence" value="ECO:0007669"/>
    <property type="project" value="TreeGrafter"/>
</dbReference>
<comment type="subcellular location">
    <subcellularLocation>
        <location evidence="2">Cytoplasm</location>
    </subcellularLocation>
</comment>
<dbReference type="OrthoDB" id="9811910at2"/>